<feature type="non-terminal residue" evidence="1">
    <location>
        <position position="1"/>
    </location>
</feature>
<keyword evidence="2" id="KW-1185">Reference proteome</keyword>
<dbReference type="Proteomes" id="UP000265520">
    <property type="component" value="Unassembled WGS sequence"/>
</dbReference>
<accession>A0A392USW1</accession>
<protein>
    <submittedName>
        <fullName evidence="1">Uncharacterized protein</fullName>
    </submittedName>
</protein>
<evidence type="ECO:0000313" key="1">
    <source>
        <dbReference type="EMBL" id="MCI75694.1"/>
    </source>
</evidence>
<comment type="caution">
    <text evidence="1">The sequence shown here is derived from an EMBL/GenBank/DDBJ whole genome shotgun (WGS) entry which is preliminary data.</text>
</comment>
<proteinExistence type="predicted"/>
<organism evidence="1 2">
    <name type="scientific">Trifolium medium</name>
    <dbReference type="NCBI Taxonomy" id="97028"/>
    <lineage>
        <taxon>Eukaryota</taxon>
        <taxon>Viridiplantae</taxon>
        <taxon>Streptophyta</taxon>
        <taxon>Embryophyta</taxon>
        <taxon>Tracheophyta</taxon>
        <taxon>Spermatophyta</taxon>
        <taxon>Magnoliopsida</taxon>
        <taxon>eudicotyledons</taxon>
        <taxon>Gunneridae</taxon>
        <taxon>Pentapetalae</taxon>
        <taxon>rosids</taxon>
        <taxon>fabids</taxon>
        <taxon>Fabales</taxon>
        <taxon>Fabaceae</taxon>
        <taxon>Papilionoideae</taxon>
        <taxon>50 kb inversion clade</taxon>
        <taxon>NPAAA clade</taxon>
        <taxon>Hologalegina</taxon>
        <taxon>IRL clade</taxon>
        <taxon>Trifolieae</taxon>
        <taxon>Trifolium</taxon>
    </lineage>
</organism>
<evidence type="ECO:0000313" key="2">
    <source>
        <dbReference type="Proteomes" id="UP000265520"/>
    </source>
</evidence>
<name>A0A392USW1_9FABA</name>
<sequence>AGENENHSSEGVDFFPTLQFGDPVAATARWCA</sequence>
<dbReference type="EMBL" id="LXQA010888946">
    <property type="protein sequence ID" value="MCI75694.1"/>
    <property type="molecule type" value="Genomic_DNA"/>
</dbReference>
<reference evidence="1 2" key="1">
    <citation type="journal article" date="2018" name="Front. Plant Sci.">
        <title>Red Clover (Trifolium pratense) and Zigzag Clover (T. medium) - A Picture of Genomic Similarities and Differences.</title>
        <authorList>
            <person name="Dluhosova J."/>
            <person name="Istvanek J."/>
            <person name="Nedelnik J."/>
            <person name="Repkova J."/>
        </authorList>
    </citation>
    <scope>NUCLEOTIDE SEQUENCE [LARGE SCALE GENOMIC DNA]</scope>
    <source>
        <strain evidence="2">cv. 10/8</strain>
        <tissue evidence="1">Leaf</tissue>
    </source>
</reference>
<dbReference type="AlphaFoldDB" id="A0A392USW1"/>